<name>A0AC34FZ72_9BILA</name>
<dbReference type="WBParaSite" id="ES5_v2.g22304.t1">
    <property type="protein sequence ID" value="ES5_v2.g22304.t1"/>
    <property type="gene ID" value="ES5_v2.g22304"/>
</dbReference>
<evidence type="ECO:0000313" key="1">
    <source>
        <dbReference type="Proteomes" id="UP000887579"/>
    </source>
</evidence>
<reference evidence="2" key="1">
    <citation type="submission" date="2022-11" db="UniProtKB">
        <authorList>
            <consortium name="WormBaseParasite"/>
        </authorList>
    </citation>
    <scope>IDENTIFICATION</scope>
</reference>
<organism evidence="1 2">
    <name type="scientific">Panagrolaimus sp. ES5</name>
    <dbReference type="NCBI Taxonomy" id="591445"/>
    <lineage>
        <taxon>Eukaryota</taxon>
        <taxon>Metazoa</taxon>
        <taxon>Ecdysozoa</taxon>
        <taxon>Nematoda</taxon>
        <taxon>Chromadorea</taxon>
        <taxon>Rhabditida</taxon>
        <taxon>Tylenchina</taxon>
        <taxon>Panagrolaimomorpha</taxon>
        <taxon>Panagrolaimoidea</taxon>
        <taxon>Panagrolaimidae</taxon>
        <taxon>Panagrolaimus</taxon>
    </lineage>
</organism>
<evidence type="ECO:0000313" key="2">
    <source>
        <dbReference type="WBParaSite" id="ES5_v2.g22304.t1"/>
    </source>
</evidence>
<sequence>MNDHLSKHCMPFKSYCNDEIRENAMEIQKNKDKYFSSSTTINNNNSTLSLHIEAYENLVECDSESIEGLKSDGIKTDFFKNFENAQHRLHGSTSFIQNPFEFPRQKKEDQSNDPEVMQFKTSQRLLNPNVSRASNKDHGKNENGIMESRSTNQNLQQGAKSSRNNKKSNSFQPLSNSDPKSTNMAHTFRDFLENASELYKSLLDESLLIVSVIGKDSKTWKKSDIINKLCGTQACLGQIDSENPEIFIEAYLSTEDSTLFFVLHGVHDFDLQTKLFASDEYKNKSFFEKLAKSEYDELSLLHLLFLLSHLVVVVEQGRYFDTTYMKTFADVNQMRLSAKDHLIDELLQNSQLPKMWSEYGRLSCPRICFLFPDRCIRHELPQNKKKEIAEKLELGWEAQIFNNLKHIRIVDTSLINCLIVLPEDVRYVHVAKSPSEEPRDLIVDLLSRFLDNSNSIKDDEDIREPDYCTFLRSAMQNILRYGDRFKNFNCFPTLKEFIIGAQITYNTLIKDAKAIKLEEVVPELAIAQS</sequence>
<accession>A0AC34FZ72</accession>
<protein>
    <submittedName>
        <fullName evidence="2">Nonsense-mediated mRNA decay factor SMG8</fullName>
    </submittedName>
</protein>
<dbReference type="Proteomes" id="UP000887579">
    <property type="component" value="Unplaced"/>
</dbReference>
<proteinExistence type="predicted"/>